<organism evidence="1 2">
    <name type="scientific">Thermosulfurimonas dismutans</name>
    <dbReference type="NCBI Taxonomy" id="999894"/>
    <lineage>
        <taxon>Bacteria</taxon>
        <taxon>Pseudomonadati</taxon>
        <taxon>Thermodesulfobacteriota</taxon>
        <taxon>Thermodesulfobacteria</taxon>
        <taxon>Thermodesulfobacteriales</taxon>
        <taxon>Thermodesulfobacteriaceae</taxon>
        <taxon>Thermosulfurimonas</taxon>
    </lineage>
</organism>
<comment type="caution">
    <text evidence="1">The sequence shown here is derived from an EMBL/GenBank/DDBJ whole genome shotgun (WGS) entry which is preliminary data.</text>
</comment>
<proteinExistence type="predicted"/>
<dbReference type="RefSeq" id="WP_068668434.1">
    <property type="nucleotide sequence ID" value="NZ_LWLG01000001.1"/>
</dbReference>
<dbReference type="EMBL" id="LWLG01000001">
    <property type="protein sequence ID" value="OAQ21715.1"/>
    <property type="molecule type" value="Genomic_DNA"/>
</dbReference>
<sequence>MQRLPLNYLKPGMITAEEVKDEKGRVLCPTGTKISPELLERFSRMGVQFVTVKGRPVNFPWEKSLEEELSELEKRFSQAKHPFLVELKESLKEFLSAQFSEAQENVG</sequence>
<evidence type="ECO:0000313" key="2">
    <source>
        <dbReference type="Proteomes" id="UP000078390"/>
    </source>
</evidence>
<evidence type="ECO:0000313" key="1">
    <source>
        <dbReference type="EMBL" id="OAQ21715.1"/>
    </source>
</evidence>
<name>A0A179D6I1_9BACT</name>
<keyword evidence="2" id="KW-1185">Reference proteome</keyword>
<dbReference type="OrthoDB" id="9799356at2"/>
<protein>
    <submittedName>
        <fullName evidence="1">Uncharacterized protein</fullName>
    </submittedName>
</protein>
<dbReference type="STRING" id="999894.TDIS_0233"/>
<accession>A0A179D6I1</accession>
<reference evidence="1 2" key="1">
    <citation type="submission" date="2016-04" db="EMBL/GenBank/DDBJ databases">
        <title>Genome analysis of Thermosulfurimonas dismutans, the first thermophilic sulfur-disproportionating bacterium of the phylum Thermodesulfobacteria.</title>
        <authorList>
            <person name="Mardanov A.V."/>
            <person name="Beletsky A.V."/>
            <person name="Kadnikov V.V."/>
            <person name="Slobodkin A.I."/>
            <person name="Ravin N.V."/>
        </authorList>
    </citation>
    <scope>NUCLEOTIDE SEQUENCE [LARGE SCALE GENOMIC DNA]</scope>
    <source>
        <strain evidence="1 2">S95</strain>
    </source>
</reference>
<gene>
    <name evidence="1" type="ORF">TDIS_0233</name>
</gene>
<dbReference type="AlphaFoldDB" id="A0A179D6I1"/>
<dbReference type="Proteomes" id="UP000078390">
    <property type="component" value="Unassembled WGS sequence"/>
</dbReference>